<dbReference type="InterPro" id="IPR043128">
    <property type="entry name" value="Rev_trsase/Diguanyl_cyclase"/>
</dbReference>
<evidence type="ECO:0000256" key="1">
    <source>
        <dbReference type="SAM" id="MobiDB-lite"/>
    </source>
</evidence>
<evidence type="ECO:0000259" key="2">
    <source>
        <dbReference type="Pfam" id="PF00078"/>
    </source>
</evidence>
<gene>
    <name evidence="3" type="ORF">CR513_31728</name>
</gene>
<dbReference type="Proteomes" id="UP000257109">
    <property type="component" value="Unassembled WGS sequence"/>
</dbReference>
<feature type="domain" description="Reverse transcriptase" evidence="2">
    <location>
        <begin position="364"/>
        <end position="519"/>
    </location>
</feature>
<reference evidence="3" key="1">
    <citation type="submission" date="2018-05" db="EMBL/GenBank/DDBJ databases">
        <title>Draft genome of Mucuna pruriens seed.</title>
        <authorList>
            <person name="Nnadi N.E."/>
            <person name="Vos R."/>
            <person name="Hasami M.H."/>
            <person name="Devisetty U.K."/>
            <person name="Aguiy J.C."/>
        </authorList>
    </citation>
    <scope>NUCLEOTIDE SEQUENCE [LARGE SCALE GENOMIC DNA]</scope>
    <source>
        <strain evidence="3">JCA_2017</strain>
    </source>
</reference>
<dbReference type="SUPFAM" id="SSF56672">
    <property type="entry name" value="DNA/RNA polymerases"/>
    <property type="match status" value="1"/>
</dbReference>
<feature type="non-terminal residue" evidence="3">
    <location>
        <position position="1"/>
    </location>
</feature>
<keyword evidence="4" id="KW-1185">Reference proteome</keyword>
<organism evidence="3 4">
    <name type="scientific">Mucuna pruriens</name>
    <name type="common">Velvet bean</name>
    <name type="synonym">Dolichos pruriens</name>
    <dbReference type="NCBI Taxonomy" id="157652"/>
    <lineage>
        <taxon>Eukaryota</taxon>
        <taxon>Viridiplantae</taxon>
        <taxon>Streptophyta</taxon>
        <taxon>Embryophyta</taxon>
        <taxon>Tracheophyta</taxon>
        <taxon>Spermatophyta</taxon>
        <taxon>Magnoliopsida</taxon>
        <taxon>eudicotyledons</taxon>
        <taxon>Gunneridae</taxon>
        <taxon>Pentapetalae</taxon>
        <taxon>rosids</taxon>
        <taxon>fabids</taxon>
        <taxon>Fabales</taxon>
        <taxon>Fabaceae</taxon>
        <taxon>Papilionoideae</taxon>
        <taxon>50 kb inversion clade</taxon>
        <taxon>NPAAA clade</taxon>
        <taxon>indigoferoid/millettioid clade</taxon>
        <taxon>Phaseoleae</taxon>
        <taxon>Mucuna</taxon>
    </lineage>
</organism>
<proteinExistence type="predicted"/>
<feature type="compositionally biased region" description="Basic and acidic residues" evidence="1">
    <location>
        <begin position="50"/>
        <end position="69"/>
    </location>
</feature>
<dbReference type="Gene3D" id="3.30.70.270">
    <property type="match status" value="1"/>
</dbReference>
<evidence type="ECO:0000313" key="4">
    <source>
        <dbReference type="Proteomes" id="UP000257109"/>
    </source>
</evidence>
<name>A0A371G8N2_MUCPR</name>
<dbReference type="PANTHER" id="PTHR24559:SF430">
    <property type="entry name" value="RNA-DIRECTED DNA POLYMERASE"/>
    <property type="match status" value="1"/>
</dbReference>
<dbReference type="Gene3D" id="3.10.10.10">
    <property type="entry name" value="HIV Type 1 Reverse Transcriptase, subunit A, domain 1"/>
    <property type="match status" value="1"/>
</dbReference>
<dbReference type="InterPro" id="IPR053134">
    <property type="entry name" value="RNA-dir_DNA_polymerase"/>
</dbReference>
<comment type="caution">
    <text evidence="3">The sequence shown here is derived from an EMBL/GenBank/DDBJ whole genome shotgun (WGS) entry which is preliminary data.</text>
</comment>
<dbReference type="InterPro" id="IPR043502">
    <property type="entry name" value="DNA/RNA_pol_sf"/>
</dbReference>
<sequence length="541" mass="61777">MGHSREDWYEFHHAAGHSTEGCWTLKTQLEKLVQEGRLNQYVQHQANDVQGDRRGRGRSNERPTLERELGGIGGAHGNKLTPLGRRRSSNSVITFDSRDLRCGAPGCDEPMFIFVVVAEYKIEWTRVAPPTSCTSRPFERWGCDIWRSAKEYFTVSRVNGCQSRELSSWRRSGVRIVLVLYTVVDVEASYNIIMRRPVLNRFGAVVSTYHLYMKFSVGQEVDLGVARRCYKDSLRVRSTSPGPAVNVLDLDLDPRYLYENERPYPGEELKEVTKIGTTLGPDEEAWLVDSLRRNVDVFAWTTKDMPGIDPDFMCHCLLVVRGARPVAQKRRKQGEEKVETRKLLAVGFIKEVQYPTWLANVVMVRKANDRWRMSTDYTDLNKACPKDPYPLPSIDRLVDGVSSFALLSCIDAYSGCNQIWMNPRDEEKTTFITEEGAFCYKVMPFGLKNVVATYQRLMEKVFQEVLGVDVKVYVDDMVVKSTKTGEYCKALDILRKHQLRLNPETCSFGAHARKFLGFMLTKRGIEANPDKCQAVISMRSL</sequence>
<feature type="region of interest" description="Disordered" evidence="1">
    <location>
        <begin position="43"/>
        <end position="83"/>
    </location>
</feature>
<dbReference type="PANTHER" id="PTHR24559">
    <property type="entry name" value="TRANSPOSON TY3-I GAG-POL POLYPROTEIN"/>
    <property type="match status" value="1"/>
</dbReference>
<dbReference type="Pfam" id="PF00078">
    <property type="entry name" value="RVT_1"/>
    <property type="match status" value="1"/>
</dbReference>
<accession>A0A371G8N2</accession>
<dbReference type="EMBL" id="QJKJ01006387">
    <property type="protein sequence ID" value="RDX86875.1"/>
    <property type="molecule type" value="Genomic_DNA"/>
</dbReference>
<dbReference type="InterPro" id="IPR000477">
    <property type="entry name" value="RT_dom"/>
</dbReference>
<dbReference type="CDD" id="cd01647">
    <property type="entry name" value="RT_LTR"/>
    <property type="match status" value="1"/>
</dbReference>
<dbReference type="OrthoDB" id="1928766at2759"/>
<dbReference type="AlphaFoldDB" id="A0A371G8N2"/>
<evidence type="ECO:0000313" key="3">
    <source>
        <dbReference type="EMBL" id="RDX86875.1"/>
    </source>
</evidence>
<protein>
    <recommendedName>
        <fullName evidence="2">Reverse transcriptase domain-containing protein</fullName>
    </recommendedName>
</protein>